<keyword evidence="6" id="KW-0254">Endocytosis</keyword>
<evidence type="ECO:0000313" key="15">
    <source>
        <dbReference type="EMBL" id="KFD50575.1"/>
    </source>
</evidence>
<feature type="compositionally biased region" description="Basic and acidic residues" evidence="12">
    <location>
        <begin position="683"/>
        <end position="693"/>
    </location>
</feature>
<dbReference type="PANTHER" id="PTHR46138">
    <property type="entry name" value="PROTEIN DR1"/>
    <property type="match status" value="1"/>
</dbReference>
<dbReference type="PANTHER" id="PTHR46138:SF1">
    <property type="entry name" value="PROTEIN DR1"/>
    <property type="match status" value="1"/>
</dbReference>
<feature type="compositionally biased region" description="Polar residues" evidence="12">
    <location>
        <begin position="750"/>
        <end position="765"/>
    </location>
</feature>
<feature type="compositionally biased region" description="Polar residues" evidence="12">
    <location>
        <begin position="579"/>
        <end position="588"/>
    </location>
</feature>
<accession>A0A085M029</accession>
<feature type="region of interest" description="Disordered" evidence="12">
    <location>
        <begin position="750"/>
        <end position="788"/>
    </location>
</feature>
<feature type="region of interest" description="Disordered" evidence="12">
    <location>
        <begin position="569"/>
        <end position="588"/>
    </location>
</feature>
<evidence type="ECO:0000256" key="2">
    <source>
        <dbReference type="ARBA" id="ARBA00004170"/>
    </source>
</evidence>
<dbReference type="GO" id="GO:0016020">
    <property type="term" value="C:membrane"/>
    <property type="evidence" value="ECO:0007669"/>
    <property type="project" value="UniProtKB-SubCell"/>
</dbReference>
<evidence type="ECO:0000259" key="13">
    <source>
        <dbReference type="PROSITE" id="PS50018"/>
    </source>
</evidence>
<feature type="domain" description="VPS9" evidence="14">
    <location>
        <begin position="1273"/>
        <end position="1415"/>
    </location>
</feature>
<protein>
    <recommendedName>
        <fullName evidence="5">Protein Dr1</fullName>
    </recommendedName>
    <alternativeName>
        <fullName evidence="11">Down-regulator of transcription 1</fullName>
    </alternativeName>
    <alternativeName>
        <fullName evidence="10">Negative cofactor 2-beta</fullName>
    </alternativeName>
</protein>
<dbReference type="EMBL" id="KL363251">
    <property type="protein sequence ID" value="KFD50575.1"/>
    <property type="molecule type" value="Genomic_DNA"/>
</dbReference>
<feature type="compositionally biased region" description="Polar residues" evidence="12">
    <location>
        <begin position="614"/>
        <end position="630"/>
    </location>
</feature>
<keyword evidence="8" id="KW-0472">Membrane</keyword>
<dbReference type="Gene3D" id="1.10.20.10">
    <property type="entry name" value="Histone, subunit A"/>
    <property type="match status" value="1"/>
</dbReference>
<dbReference type="SUPFAM" id="SSF109993">
    <property type="entry name" value="VPS9 domain"/>
    <property type="match status" value="1"/>
</dbReference>
<dbReference type="GO" id="GO:0005085">
    <property type="term" value="F:guanyl-nucleotide exchange factor activity"/>
    <property type="evidence" value="ECO:0007669"/>
    <property type="project" value="UniProtKB-KW"/>
</dbReference>
<dbReference type="InterPro" id="IPR041545">
    <property type="entry name" value="DUF5601"/>
</dbReference>
<comment type="similarity">
    <text evidence="4">Belongs to the NC2 beta/DR1 family.</text>
</comment>
<proteinExistence type="inferred from homology"/>
<gene>
    <name evidence="15" type="ORF">M513_08524</name>
</gene>
<dbReference type="InterPro" id="IPR003958">
    <property type="entry name" value="CBFA_NFYB_domain"/>
</dbReference>
<dbReference type="PROSITE" id="PS50018">
    <property type="entry name" value="RAS_GTPASE_ACTIV_2"/>
    <property type="match status" value="1"/>
</dbReference>
<evidence type="ECO:0000256" key="1">
    <source>
        <dbReference type="ARBA" id="ARBA00004123"/>
    </source>
</evidence>
<dbReference type="InterPro" id="IPR008936">
    <property type="entry name" value="Rho_GTPase_activation_prot"/>
</dbReference>
<dbReference type="InterPro" id="IPR001936">
    <property type="entry name" value="RasGAP_dom"/>
</dbReference>
<feature type="region of interest" description="Disordered" evidence="12">
    <location>
        <begin position="614"/>
        <end position="658"/>
    </location>
</feature>
<feature type="compositionally biased region" description="Polar residues" evidence="12">
    <location>
        <begin position="641"/>
        <end position="651"/>
    </location>
</feature>
<dbReference type="InterPro" id="IPR042225">
    <property type="entry name" value="Ncb2"/>
</dbReference>
<dbReference type="Proteomes" id="UP000030764">
    <property type="component" value="Unassembled WGS sequence"/>
</dbReference>
<reference evidence="15 16" key="1">
    <citation type="journal article" date="2014" name="Nat. Genet.">
        <title>Genome and transcriptome of the porcine whipworm Trichuris suis.</title>
        <authorList>
            <person name="Jex A.R."/>
            <person name="Nejsum P."/>
            <person name="Schwarz E.M."/>
            <person name="Hu L."/>
            <person name="Young N.D."/>
            <person name="Hall R.S."/>
            <person name="Korhonen P.K."/>
            <person name="Liao S."/>
            <person name="Thamsborg S."/>
            <person name="Xia J."/>
            <person name="Xu P."/>
            <person name="Wang S."/>
            <person name="Scheerlinck J.P."/>
            <person name="Hofmann A."/>
            <person name="Sternberg P.W."/>
            <person name="Wang J."/>
            <person name="Gasser R.B."/>
        </authorList>
    </citation>
    <scope>NUCLEOTIDE SEQUENCE [LARGE SCALE GENOMIC DNA]</scope>
    <source>
        <strain evidence="15">DCEP-RM93M</strain>
    </source>
</reference>
<dbReference type="SMART" id="SM00167">
    <property type="entry name" value="VPS9"/>
    <property type="match status" value="1"/>
</dbReference>
<feature type="compositionally biased region" description="Low complexity" evidence="12">
    <location>
        <begin position="876"/>
        <end position="886"/>
    </location>
</feature>
<feature type="compositionally biased region" description="Polar residues" evidence="12">
    <location>
        <begin position="837"/>
        <end position="846"/>
    </location>
</feature>
<dbReference type="CDD" id="cd22905">
    <property type="entry name" value="HFD_Dr1"/>
    <property type="match status" value="1"/>
</dbReference>
<feature type="region of interest" description="Disordered" evidence="12">
    <location>
        <begin position="867"/>
        <end position="886"/>
    </location>
</feature>
<feature type="region of interest" description="Disordered" evidence="12">
    <location>
        <begin position="804"/>
        <end position="857"/>
    </location>
</feature>
<dbReference type="GO" id="GO:0017025">
    <property type="term" value="F:TBP-class protein binding"/>
    <property type="evidence" value="ECO:0007669"/>
    <property type="project" value="TreeGrafter"/>
</dbReference>
<dbReference type="PROSITE" id="PS51205">
    <property type="entry name" value="VPS9"/>
    <property type="match status" value="1"/>
</dbReference>
<sequence length="1616" mass="179078">MPFRDDLLNLCYRLRDEKLLVTSELEQILLLNNDVEEGTVGLVKACWIQSHQHETLSRLVQLHVDGSLQNCCAQLSYYENATFRDAISVLPSHTATLTELLRLLLNNSRLVANILHLVDALEPPSSSDEACRIFFSGAFGCCQFLGDEKCLVEALSCLMRLQLVSNSQLDLRRTLRKGRGSFCKLYRLLIESLFSVKLFLTSALHAPVLRLISENELFLDLDPDRAAMRLSASEKLAYYGAEGSAQYKENVAKYRKTIIQQLVSSTQQFVQSIKASLHCFPPSLAWLLRQLHGMLRYAAKLPPSDCDLVCTELVFTYFLCPAIATPEAFGILSDTTIGNVARFNLIQIGQILQTLAVSQWDSTDPKLVELYGQFEADPVSSIVYSILYNSSANLTGLEDIYQLDGKLTRHLSAMTIEELDKLLNLIRRVCESSTSPPPEVESVWNEMKQLVSTLPTRFCTSPQQTCSVDGEPPTHSRSRSYIKLPKTIGMSLMKSPSESDSSNSASADAPTVLLIPISSSPEPIGLLAEDKVLLMVRQEKYRREENMVCSAKRTRFLLNADAESMGASSDHFDEAVSDEQASMTSSVEQMANADMSALNDNFSDVDVVPISANVSGRGSPSISGRDTPSSVPLDPNDNAYELSSQSTSGNSARPKVSSGSLVIPAIKEAAMEERFGKFGIPRPTRESHRDETHSMVSDSWSTDVLASDSEMGGETPSTIVINGSQSGLLPDLVPCQTPSMPRFDLVPMKATTSSKVPPSDQSSLCDRSDTWSVDAGASDSENEPGIRQDERLQEFENDVFPSVSGCQAPCSSIQPTSEEGDQPEATGAWERRKKPMQRQSSGSSFHSEVPDDGSLVGNENLVVAGSSWKDRNQATSSSLSQLPSSSFRSYLSPPLSSATAASTTPVATEASTVSFHILDEREELSMMLQPSNSRHRSANFAAAMARKLSPHVSRVISMKAPSFSLSPPYESPRDGLLKSLKFRALRGKVLPMRSTVSHQSPAVSAPIEDVDMDTGDQILEKYRAMRAVGNGSYDLIAPSGEPPIVKMSEATLAERSSSNDNPMPYFDGTNVTQCQAFGDAKRKLRLLLSSVDVDSLPVTLSRLSLSKELKEGDELLQFLRTMLADTVVTEAKSLSVQLEDLMRLLSLFDAKGMRKLLKTMHDERCRRSAYAAYLQQSKLTLLQQRSLLQRMLGRVQREQRLAVRSVLELCVHLFLEQRCDSQLKAFVQQFQQLQTQDEKTDVLERFLRAIYCSAETEPMLQGCTSKQISYVQGCIERLVLTRIYFSALYPNGDGDIMRDKLFHETVERLSATITPGHKNIAIPSTPREKVNCVRRCCETVLQLLSISGSNVPSADDIMPVLVFVVIKTNPEALLSTIQYVNGFYGNRLRGEDAYWWAQFCSAVEFIKILADMDTMADDGEEPGIPRASLNKVIRDTLPHARLSGDFRDMLHECCLQFVKYVGTEANRICVDEQKKTINKEHLFQAVANMGFGSDYIDAGRSVLDKCNEEASRRLKRQSTRLEKCGIPEDELLRTQQELFAKARLEQATAEQLQVTWFQQRLQEHARLQQQQQQAEGASNACSTANFSDGAQIHSLINLRHVSSKAAADSDEDYDAE</sequence>
<evidence type="ECO:0000259" key="14">
    <source>
        <dbReference type="PROSITE" id="PS51205"/>
    </source>
</evidence>
<dbReference type="GO" id="GO:0051123">
    <property type="term" value="P:RNA polymerase II preinitiation complex assembly"/>
    <property type="evidence" value="ECO:0007669"/>
    <property type="project" value="TreeGrafter"/>
</dbReference>
<dbReference type="InterPro" id="IPR009072">
    <property type="entry name" value="Histone-fold"/>
</dbReference>
<dbReference type="SUPFAM" id="SSF47113">
    <property type="entry name" value="Histone-fold"/>
    <property type="match status" value="1"/>
</dbReference>
<dbReference type="Pfam" id="PF18151">
    <property type="entry name" value="DUF5601"/>
    <property type="match status" value="1"/>
</dbReference>
<dbReference type="GO" id="GO:0006897">
    <property type="term" value="P:endocytosis"/>
    <property type="evidence" value="ECO:0007669"/>
    <property type="project" value="UniProtKB-KW"/>
</dbReference>
<evidence type="ECO:0000256" key="9">
    <source>
        <dbReference type="ARBA" id="ARBA00023242"/>
    </source>
</evidence>
<organism evidence="15 16">
    <name type="scientific">Trichuris suis</name>
    <name type="common">pig whipworm</name>
    <dbReference type="NCBI Taxonomy" id="68888"/>
    <lineage>
        <taxon>Eukaryota</taxon>
        <taxon>Metazoa</taxon>
        <taxon>Ecdysozoa</taxon>
        <taxon>Nematoda</taxon>
        <taxon>Enoplea</taxon>
        <taxon>Dorylaimia</taxon>
        <taxon>Trichinellida</taxon>
        <taxon>Trichuridae</taxon>
        <taxon>Trichuris</taxon>
    </lineage>
</organism>
<evidence type="ECO:0000256" key="4">
    <source>
        <dbReference type="ARBA" id="ARBA00009245"/>
    </source>
</evidence>
<dbReference type="GO" id="GO:0046982">
    <property type="term" value="F:protein heterodimerization activity"/>
    <property type="evidence" value="ECO:0007669"/>
    <property type="project" value="InterPro"/>
</dbReference>
<feature type="domain" description="Ras-GAP" evidence="13">
    <location>
        <begin position="161"/>
        <end position="357"/>
    </location>
</feature>
<name>A0A085M029_9BILA</name>
<comment type="similarity">
    <text evidence="3">Belongs to the GAPVD1 family.</text>
</comment>
<evidence type="ECO:0000256" key="3">
    <source>
        <dbReference type="ARBA" id="ARBA00008489"/>
    </source>
</evidence>
<dbReference type="SUPFAM" id="SSF48350">
    <property type="entry name" value="GTPase activation domain, GAP"/>
    <property type="match status" value="1"/>
</dbReference>
<dbReference type="InterPro" id="IPR003123">
    <property type="entry name" value="VPS9"/>
</dbReference>
<dbReference type="Gene3D" id="1.20.1050.80">
    <property type="entry name" value="VPS9 domain"/>
    <property type="match status" value="1"/>
</dbReference>
<evidence type="ECO:0000256" key="11">
    <source>
        <dbReference type="ARBA" id="ARBA00032651"/>
    </source>
</evidence>
<dbReference type="Pfam" id="PF00808">
    <property type="entry name" value="CBFD_NFYB_HMF"/>
    <property type="match status" value="1"/>
</dbReference>
<evidence type="ECO:0000256" key="5">
    <source>
        <dbReference type="ARBA" id="ARBA00018742"/>
    </source>
</evidence>
<dbReference type="InterPro" id="IPR037191">
    <property type="entry name" value="VPS9_dom_sf"/>
</dbReference>
<dbReference type="Pfam" id="PF00616">
    <property type="entry name" value="RasGAP"/>
    <property type="match status" value="1"/>
</dbReference>
<dbReference type="GO" id="GO:0017054">
    <property type="term" value="C:negative cofactor 2 complex"/>
    <property type="evidence" value="ECO:0007669"/>
    <property type="project" value="InterPro"/>
</dbReference>
<dbReference type="GO" id="GO:0000122">
    <property type="term" value="P:negative regulation of transcription by RNA polymerase II"/>
    <property type="evidence" value="ECO:0007669"/>
    <property type="project" value="InterPro"/>
</dbReference>
<evidence type="ECO:0000256" key="7">
    <source>
        <dbReference type="ARBA" id="ARBA00022658"/>
    </source>
</evidence>
<feature type="region of interest" description="Disordered" evidence="12">
    <location>
        <begin position="679"/>
        <end position="699"/>
    </location>
</feature>
<evidence type="ECO:0000256" key="12">
    <source>
        <dbReference type="SAM" id="MobiDB-lite"/>
    </source>
</evidence>
<keyword evidence="7" id="KW-0344">Guanine-nucleotide releasing factor</keyword>
<dbReference type="GO" id="GO:0016251">
    <property type="term" value="F:RNA polymerase II general transcription initiation factor activity"/>
    <property type="evidence" value="ECO:0007669"/>
    <property type="project" value="TreeGrafter"/>
</dbReference>
<dbReference type="Gene3D" id="1.10.506.10">
    <property type="entry name" value="GTPase Activation - p120gap, domain 1"/>
    <property type="match status" value="1"/>
</dbReference>
<keyword evidence="16" id="KW-1185">Reference proteome</keyword>
<evidence type="ECO:0000256" key="10">
    <source>
        <dbReference type="ARBA" id="ARBA00030451"/>
    </source>
</evidence>
<dbReference type="Gene3D" id="1.10.246.120">
    <property type="match status" value="1"/>
</dbReference>
<comment type="subcellular location">
    <subcellularLocation>
        <location evidence="2">Membrane</location>
        <topology evidence="2">Peripheral membrane protein</topology>
    </subcellularLocation>
    <subcellularLocation>
        <location evidence="1">Nucleus</location>
    </subcellularLocation>
</comment>
<evidence type="ECO:0000256" key="6">
    <source>
        <dbReference type="ARBA" id="ARBA00022583"/>
    </source>
</evidence>
<evidence type="ECO:0000313" key="16">
    <source>
        <dbReference type="Proteomes" id="UP000030764"/>
    </source>
</evidence>
<evidence type="ECO:0000256" key="8">
    <source>
        <dbReference type="ARBA" id="ARBA00023136"/>
    </source>
</evidence>
<keyword evidence="9" id="KW-0539">Nucleus</keyword>
<dbReference type="Pfam" id="PF02204">
    <property type="entry name" value="VPS9"/>
    <property type="match status" value="1"/>
</dbReference>